<feature type="region of interest" description="Disordered" evidence="1">
    <location>
        <begin position="601"/>
        <end position="622"/>
    </location>
</feature>
<protein>
    <submittedName>
        <fullName evidence="2">Uncharacterized protein</fullName>
    </submittedName>
</protein>
<dbReference type="SUPFAM" id="SSF48350">
    <property type="entry name" value="GTPase activation domain, GAP"/>
    <property type="match status" value="1"/>
</dbReference>
<dbReference type="InterPro" id="IPR049573">
    <property type="entry name" value="PTPDC1_PTP"/>
</dbReference>
<dbReference type="Pfam" id="PF22785">
    <property type="entry name" value="Tc-R-P"/>
    <property type="match status" value="1"/>
</dbReference>
<feature type="region of interest" description="Disordered" evidence="1">
    <location>
        <begin position="1186"/>
        <end position="1247"/>
    </location>
</feature>
<feature type="region of interest" description="Disordered" evidence="1">
    <location>
        <begin position="386"/>
        <end position="421"/>
    </location>
</feature>
<feature type="region of interest" description="Disordered" evidence="1">
    <location>
        <begin position="733"/>
        <end position="776"/>
    </location>
</feature>
<accession>A0ABR4NJK9</accession>
<feature type="compositionally biased region" description="Low complexity" evidence="1">
    <location>
        <begin position="746"/>
        <end position="760"/>
    </location>
</feature>
<keyword evidence="3" id="KW-1185">Reference proteome</keyword>
<sequence>MSAIHCFFCGGKECKYENWRLWTPDKYAGVNAIDGLYSSWITDDILAMQRPSTRLINEYGLVKKFQECGIRSIFNLQESGEHASCGDGIEPSSGFSYLPETWMDNGIFYYNFGWTDMDTPDNETMMNIVQVMSYALESRKKIAVHCHAGLGLTIACYLVYGLNMPAETTKKQVLFVSSFEEYLGRLRLVFPRCTIKSQREPHKVESFTLQKLLEHQKKYLHGVEQRNLRSVPKLVYRTVGQILRLCAGSEESCTVNVHRMLSAFLSFEGIAKFEPKMIAFQADINDGYWGVVENEFDVAFLVTLLLHFITSLRSPLVSNEQIEAIERKQGNMKDAVMQIDRDVFQTTNFLLSLFRKLPAISKTTLDQVFEQLAVLVSSQRSTISHPYMHWRRAPTPPQQQGKSSSRPKASSRAAQTPAAVAREALGASASAASAISRKVSRAFGKPNANLTVSTPSTLRKSLGDATSTDAPRITTVLDPGPRSAAELSPSLQPAAKPTSCASADTSPRGGTHEPEEQSSLRSGAFSAAPTSAHSSQTGASSSVSATGDPASTPKPLPDDSQMPLANKTEWSSAQALDSTIERAASTTMITQIATEANPAQIGTTMPEQSSSQPLSPQTPQLAPKQSYVLMEVEDPPSSLAPLVELLRYIYKAYTCVDETRAMSVESFSIVHDASPALNIVDYVSRDGHNSLENLARTRRDKTRDKDDGVAMSIKSATNLVLSAINTVASSAGVSSSQNALPHGNSSEKPSSSVPELSEPSAQASRKREASAKDQLSLKTSLSISGLRSVIPSFGSAYTASNDTKEHKSGDTETSGADRAPRKDSLFGGISQIPVGKLLQTSINSLRNALDMPASNATSEAAKPHHLRAEIHNDVFDERPRMQSSCSSQGAPVLKHSETIEFLEISNFIERLAEMKLIPDGQRDHLSQLCSDRDQRLATIYTAYGENGINRESDESYATFITSCKAGSPRESAGLRSTTAAPEPQAQAQQQPGPAAARQVASVDAGRSVSPSVASAERASTTEAGTAASSVRSSTSGVVPLFELQQMAPAPSQTFYHFVVLPADPRFATSAGAGSGGDVDAALSPNRAREGSVTKKRVRTPSNSKRLDPSANFARMREGCVVLRDWPRKRMSQSWSRSGMLNPGQKIVSFQDFLDGELKDELTYLFGEMKYRQAVKAVKQHVFGSDAADEDEEMAPPTVTSESEMAPSSRSISRNSAASAGVRGTFAARTHDRTRSDESESTSDMSDG</sequence>
<feature type="compositionally biased region" description="Polar residues" evidence="1">
    <location>
        <begin position="448"/>
        <end position="469"/>
    </location>
</feature>
<dbReference type="PANTHER" id="PTHR23339">
    <property type="entry name" value="TYROSINE SPECIFIC PROTEIN PHOSPHATASE AND DUAL SPECIFICITY PROTEIN PHOSPHATASE"/>
    <property type="match status" value="1"/>
</dbReference>
<dbReference type="InterPro" id="IPR029021">
    <property type="entry name" value="Prot-tyrosine_phosphatase-like"/>
</dbReference>
<dbReference type="Proteomes" id="UP001527925">
    <property type="component" value="Unassembled WGS sequence"/>
</dbReference>
<dbReference type="EMBL" id="JADGIZ020000002">
    <property type="protein sequence ID" value="KAL2919716.1"/>
    <property type="molecule type" value="Genomic_DNA"/>
</dbReference>
<dbReference type="InterPro" id="IPR050561">
    <property type="entry name" value="PTP"/>
</dbReference>
<comment type="caution">
    <text evidence="2">The sequence shown here is derived from an EMBL/GenBank/DDBJ whole genome shotgun (WGS) entry which is preliminary data.</text>
</comment>
<reference evidence="2 3" key="1">
    <citation type="submission" date="2023-09" db="EMBL/GenBank/DDBJ databases">
        <title>Pangenome analysis of Batrachochytrium dendrobatidis and related Chytrids.</title>
        <authorList>
            <person name="Yacoub M.N."/>
            <person name="Stajich J.E."/>
            <person name="James T.Y."/>
        </authorList>
    </citation>
    <scope>NUCLEOTIDE SEQUENCE [LARGE SCALE GENOMIC DNA]</scope>
    <source>
        <strain evidence="2 3">JEL0888</strain>
    </source>
</reference>
<dbReference type="SUPFAM" id="SSF52799">
    <property type="entry name" value="(Phosphotyrosine protein) phosphatases II"/>
    <property type="match status" value="1"/>
</dbReference>
<gene>
    <name evidence="2" type="ORF">HK105_200630</name>
</gene>
<feature type="compositionally biased region" description="Low complexity" evidence="1">
    <location>
        <begin position="402"/>
        <end position="421"/>
    </location>
</feature>
<feature type="compositionally biased region" description="Low complexity" evidence="1">
    <location>
        <begin position="1011"/>
        <end position="1030"/>
    </location>
</feature>
<dbReference type="Gene3D" id="3.90.190.10">
    <property type="entry name" value="Protein tyrosine phosphatase superfamily"/>
    <property type="match status" value="1"/>
</dbReference>
<feature type="compositionally biased region" description="Low complexity" evidence="1">
    <location>
        <begin position="1205"/>
        <end position="1219"/>
    </location>
</feature>
<organism evidence="2 3">
    <name type="scientific">Polyrhizophydium stewartii</name>
    <dbReference type="NCBI Taxonomy" id="2732419"/>
    <lineage>
        <taxon>Eukaryota</taxon>
        <taxon>Fungi</taxon>
        <taxon>Fungi incertae sedis</taxon>
        <taxon>Chytridiomycota</taxon>
        <taxon>Chytridiomycota incertae sedis</taxon>
        <taxon>Chytridiomycetes</taxon>
        <taxon>Rhizophydiales</taxon>
        <taxon>Rhizophydiales incertae sedis</taxon>
        <taxon>Polyrhizophydium</taxon>
    </lineage>
</organism>
<name>A0ABR4NJK9_9FUNG</name>
<feature type="compositionally biased region" description="Low complexity" evidence="1">
    <location>
        <begin position="530"/>
        <end position="546"/>
    </location>
</feature>
<evidence type="ECO:0000313" key="2">
    <source>
        <dbReference type="EMBL" id="KAL2919716.1"/>
    </source>
</evidence>
<feature type="compositionally biased region" description="Low complexity" evidence="1">
    <location>
        <begin position="606"/>
        <end position="620"/>
    </location>
</feature>
<dbReference type="InterPro" id="IPR008936">
    <property type="entry name" value="Rho_GTPase_activation_prot"/>
</dbReference>
<feature type="region of interest" description="Disordered" evidence="1">
    <location>
        <begin position="796"/>
        <end position="826"/>
    </location>
</feature>
<proteinExistence type="predicted"/>
<evidence type="ECO:0000313" key="3">
    <source>
        <dbReference type="Proteomes" id="UP001527925"/>
    </source>
</evidence>
<feature type="region of interest" description="Disordered" evidence="1">
    <location>
        <begin position="1070"/>
        <end position="1108"/>
    </location>
</feature>
<feature type="compositionally biased region" description="Basic and acidic residues" evidence="1">
    <location>
        <begin position="1228"/>
        <end position="1237"/>
    </location>
</feature>
<feature type="region of interest" description="Disordered" evidence="1">
    <location>
        <begin position="966"/>
        <end position="1031"/>
    </location>
</feature>
<evidence type="ECO:0000256" key="1">
    <source>
        <dbReference type="SAM" id="MobiDB-lite"/>
    </source>
</evidence>
<feature type="compositionally biased region" description="Low complexity" evidence="1">
    <location>
        <begin position="979"/>
        <end position="1000"/>
    </location>
</feature>
<dbReference type="CDD" id="cd14506">
    <property type="entry name" value="PTP_PTPDC1"/>
    <property type="match status" value="1"/>
</dbReference>
<feature type="region of interest" description="Disordered" evidence="1">
    <location>
        <begin position="446"/>
        <end position="564"/>
    </location>
</feature>